<dbReference type="InterPro" id="IPR042092">
    <property type="entry name" value="PsdUridine_s_RsuA/RluB/E/F_cat"/>
</dbReference>
<dbReference type="PANTHER" id="PTHR47683:SF2">
    <property type="entry name" value="RNA-BINDING S4 DOMAIN-CONTAINING PROTEIN"/>
    <property type="match status" value="1"/>
</dbReference>
<sequence>MKIVVFNKPFDVLSQFREDEAHLTLAHFIHDPDLRLAGRLDLDSEGLMFLTDHGGLNQYITNPVNKKFKTYLAQVDGDVTEEALEQLRKGVELADGMTLPAKAIKVDAPEWLWERDPPVRYRANIPTSWIELQICEGRNRQVRRMTAAVGFPTLRLIRTKIGSIDLVRMGLQPGEQTEIEPLLYPDFKDVPEDKPYRSRSYVKKPGGTGGKPMHQKKKDGDAKGGEKKKSGTKRIWQMDESEKPRRKTNGTTRPNTKAPRGRSRNGR</sequence>
<dbReference type="Gene3D" id="3.30.70.580">
    <property type="entry name" value="Pseudouridine synthase I, catalytic domain, N-terminal subdomain"/>
    <property type="match status" value="1"/>
</dbReference>
<evidence type="ECO:0000256" key="1">
    <source>
        <dbReference type="ARBA" id="ARBA00008348"/>
    </source>
</evidence>
<evidence type="ECO:0000313" key="7">
    <source>
        <dbReference type="Proteomes" id="UP000075544"/>
    </source>
</evidence>
<evidence type="ECO:0000256" key="2">
    <source>
        <dbReference type="ARBA" id="ARBA00023235"/>
    </source>
</evidence>
<dbReference type="NCBIfam" id="TIGR00093">
    <property type="entry name" value="pseudouridine synthase"/>
    <property type="match status" value="1"/>
</dbReference>
<dbReference type="GO" id="GO:0140098">
    <property type="term" value="F:catalytic activity, acting on RNA"/>
    <property type="evidence" value="ECO:0007669"/>
    <property type="project" value="UniProtKB-ARBA"/>
</dbReference>
<reference evidence="6 7" key="1">
    <citation type="journal article" date="2016" name="Sci. Rep.">
        <title>Genomic and phenotypic characterization of the species Acinetobacter venetianus.</title>
        <authorList>
            <person name="Fondi M."/>
            <person name="Maida I."/>
            <person name="Perrin E."/>
            <person name="Orlandini V."/>
            <person name="La Torre L."/>
            <person name="Bosi E."/>
            <person name="Negroni A."/>
            <person name="Zanaroli G."/>
            <person name="Fava F."/>
            <person name="Decorosi F."/>
            <person name="Giovannetti L."/>
            <person name="Viti C."/>
            <person name="Vaneechoutte M."/>
            <person name="Dijkshoorn L."/>
            <person name="Fani R."/>
        </authorList>
    </citation>
    <scope>NUCLEOTIDE SEQUENCE [LARGE SCALE GENOMIC DNA]</scope>
    <source>
        <strain evidence="6 7">LUH13518</strain>
    </source>
</reference>
<dbReference type="AlphaFoldDB" id="A0A150HYN5"/>
<dbReference type="CDD" id="cd02566">
    <property type="entry name" value="PseudoU_synth_RluE"/>
    <property type="match status" value="1"/>
</dbReference>
<keyword evidence="2 3" id="KW-0413">Isomerase</keyword>
<evidence type="ECO:0000256" key="3">
    <source>
        <dbReference type="RuleBase" id="RU003887"/>
    </source>
</evidence>
<dbReference type="GO" id="GO:0001522">
    <property type="term" value="P:pseudouridine synthesis"/>
    <property type="evidence" value="ECO:0007669"/>
    <property type="project" value="InterPro"/>
</dbReference>
<dbReference type="PROSITE" id="PS01149">
    <property type="entry name" value="PSI_RSU"/>
    <property type="match status" value="1"/>
</dbReference>
<dbReference type="GO" id="GO:0003723">
    <property type="term" value="F:RNA binding"/>
    <property type="evidence" value="ECO:0007669"/>
    <property type="project" value="InterPro"/>
</dbReference>
<feature type="compositionally biased region" description="Basic and acidic residues" evidence="4">
    <location>
        <begin position="218"/>
        <end position="229"/>
    </location>
</feature>
<dbReference type="InterPro" id="IPR020103">
    <property type="entry name" value="PsdUridine_synth_cat_dom_sf"/>
</dbReference>
<proteinExistence type="inferred from homology"/>
<protein>
    <recommendedName>
        <fullName evidence="3">Pseudouridine synthase</fullName>
        <ecNumber evidence="3">5.4.99.-</ecNumber>
    </recommendedName>
</protein>
<dbReference type="Gene3D" id="3.30.70.1560">
    <property type="entry name" value="Alpha-L RNA-binding motif"/>
    <property type="match status" value="1"/>
</dbReference>
<dbReference type="PATRIC" id="fig|52133.19.peg.849"/>
<comment type="caution">
    <text evidence="6">The sequence shown here is derived from an EMBL/GenBank/DDBJ whole genome shotgun (WGS) entry which is preliminary data.</text>
</comment>
<comment type="similarity">
    <text evidence="1 3">Belongs to the pseudouridine synthase RsuA family.</text>
</comment>
<dbReference type="RefSeq" id="WP_061516631.1">
    <property type="nucleotide sequence ID" value="NZ_DFTZ01000002.1"/>
</dbReference>
<dbReference type="GO" id="GO:0006364">
    <property type="term" value="P:rRNA processing"/>
    <property type="evidence" value="ECO:0007669"/>
    <property type="project" value="UniProtKB-ARBA"/>
</dbReference>
<dbReference type="GO" id="GO:0009982">
    <property type="term" value="F:pseudouridine synthase activity"/>
    <property type="evidence" value="ECO:0007669"/>
    <property type="project" value="InterPro"/>
</dbReference>
<dbReference type="Pfam" id="PF00849">
    <property type="entry name" value="PseudoU_synth_2"/>
    <property type="match status" value="1"/>
</dbReference>
<feature type="region of interest" description="Disordered" evidence="4">
    <location>
        <begin position="180"/>
        <end position="267"/>
    </location>
</feature>
<organism evidence="6 7">
    <name type="scientific">Acinetobacter venetianus</name>
    <dbReference type="NCBI Taxonomy" id="52133"/>
    <lineage>
        <taxon>Bacteria</taxon>
        <taxon>Pseudomonadati</taxon>
        <taxon>Pseudomonadota</taxon>
        <taxon>Gammaproteobacteria</taxon>
        <taxon>Moraxellales</taxon>
        <taxon>Moraxellaceae</taxon>
        <taxon>Acinetobacter</taxon>
    </lineage>
</organism>
<dbReference type="Proteomes" id="UP000075544">
    <property type="component" value="Unassembled WGS sequence"/>
</dbReference>
<dbReference type="EMBL" id="JRHX01000031">
    <property type="protein sequence ID" value="KXZ71947.1"/>
    <property type="molecule type" value="Genomic_DNA"/>
</dbReference>
<evidence type="ECO:0000256" key="4">
    <source>
        <dbReference type="SAM" id="MobiDB-lite"/>
    </source>
</evidence>
<dbReference type="InterPro" id="IPR006145">
    <property type="entry name" value="PsdUridine_synth_RsuA/RluA"/>
</dbReference>
<dbReference type="InterPro" id="IPR050343">
    <property type="entry name" value="RsuA_PseudoU_synthase"/>
</dbReference>
<name>A0A150HYN5_9GAMM</name>
<dbReference type="EC" id="5.4.99.-" evidence="3"/>
<gene>
    <name evidence="6" type="primary">rluE</name>
    <name evidence="6" type="ORF">AVENLUH13518_00828</name>
</gene>
<evidence type="ECO:0000259" key="5">
    <source>
        <dbReference type="Pfam" id="PF00849"/>
    </source>
</evidence>
<dbReference type="InterPro" id="IPR020094">
    <property type="entry name" value="TruA/RsuA/RluB/E/F_N"/>
</dbReference>
<dbReference type="InterPro" id="IPR000748">
    <property type="entry name" value="PsdUridine_synth_RsuA/RluB/E/F"/>
</dbReference>
<dbReference type="SUPFAM" id="SSF55120">
    <property type="entry name" value="Pseudouridine synthase"/>
    <property type="match status" value="1"/>
</dbReference>
<feature type="domain" description="Pseudouridine synthase RsuA/RluA-like" evidence="5">
    <location>
        <begin position="3"/>
        <end position="148"/>
    </location>
</feature>
<evidence type="ECO:0000313" key="6">
    <source>
        <dbReference type="EMBL" id="KXZ71947.1"/>
    </source>
</evidence>
<feature type="compositionally biased region" description="Basic and acidic residues" evidence="4">
    <location>
        <begin position="186"/>
        <end position="196"/>
    </location>
</feature>
<accession>A0A150HYN5</accession>
<dbReference type="InterPro" id="IPR018496">
    <property type="entry name" value="PsdUridine_synth_RsuA/RluB_CS"/>
</dbReference>
<dbReference type="PANTHER" id="PTHR47683">
    <property type="entry name" value="PSEUDOURIDINE SYNTHASE FAMILY PROTEIN-RELATED"/>
    <property type="match status" value="1"/>
</dbReference>